<name>A0A5D2MW18_GOSTO</name>
<evidence type="ECO:0000256" key="1">
    <source>
        <dbReference type="ARBA" id="ARBA00004370"/>
    </source>
</evidence>
<dbReference type="GO" id="GO:0016020">
    <property type="term" value="C:membrane"/>
    <property type="evidence" value="ECO:0007669"/>
    <property type="project" value="UniProtKB-SubCell"/>
</dbReference>
<dbReference type="PANTHER" id="PTHR47666">
    <property type="entry name" value="PROTEIN VASCULAR ASSOCIATED DEATH 1, CHLOROPLASTIC"/>
    <property type="match status" value="1"/>
</dbReference>
<reference evidence="4 5" key="1">
    <citation type="submission" date="2019-07" db="EMBL/GenBank/DDBJ databases">
        <title>WGS assembly of Gossypium tomentosum.</title>
        <authorList>
            <person name="Chen Z.J."/>
            <person name="Sreedasyam A."/>
            <person name="Ando A."/>
            <person name="Song Q."/>
            <person name="De L."/>
            <person name="Hulse-Kemp A."/>
            <person name="Ding M."/>
            <person name="Ye W."/>
            <person name="Kirkbride R."/>
            <person name="Jenkins J."/>
            <person name="Plott C."/>
            <person name="Lovell J."/>
            <person name="Lin Y.-M."/>
            <person name="Vaughn R."/>
            <person name="Liu B."/>
            <person name="Li W."/>
            <person name="Simpson S."/>
            <person name="Scheffler B."/>
            <person name="Saski C."/>
            <person name="Grover C."/>
            <person name="Hu G."/>
            <person name="Conover J."/>
            <person name="Carlson J."/>
            <person name="Shu S."/>
            <person name="Boston L."/>
            <person name="Williams M."/>
            <person name="Peterson D."/>
            <person name="Mcgee K."/>
            <person name="Jones D."/>
            <person name="Wendel J."/>
            <person name="Stelly D."/>
            <person name="Grimwood J."/>
            <person name="Schmutz J."/>
        </authorList>
    </citation>
    <scope>NUCLEOTIDE SEQUENCE [LARGE SCALE GENOMIC DNA]</scope>
    <source>
        <strain evidence="4">7179.01</strain>
    </source>
</reference>
<dbReference type="PANTHER" id="PTHR47666:SF1">
    <property type="entry name" value="PROTEIN VASCULAR ASSOCIATED DEATH 1, CHLOROPLASTIC"/>
    <property type="match status" value="1"/>
</dbReference>
<dbReference type="EMBL" id="CM017621">
    <property type="protein sequence ID" value="TYH95721.1"/>
    <property type="molecule type" value="Genomic_DNA"/>
</dbReference>
<dbReference type="Pfam" id="PF16016">
    <property type="entry name" value="VASt"/>
    <property type="match status" value="1"/>
</dbReference>
<evidence type="ECO:0000256" key="2">
    <source>
        <dbReference type="ARBA" id="ARBA00023136"/>
    </source>
</evidence>
<dbReference type="AlphaFoldDB" id="A0A5D2MW18"/>
<dbReference type="GO" id="GO:0043069">
    <property type="term" value="P:negative regulation of programmed cell death"/>
    <property type="evidence" value="ECO:0007669"/>
    <property type="project" value="TreeGrafter"/>
</dbReference>
<dbReference type="Proteomes" id="UP000322667">
    <property type="component" value="Chromosome A12"/>
</dbReference>
<evidence type="ECO:0000259" key="3">
    <source>
        <dbReference type="PROSITE" id="PS51778"/>
    </source>
</evidence>
<feature type="domain" description="VASt" evidence="3">
    <location>
        <begin position="23"/>
        <end position="140"/>
    </location>
</feature>
<gene>
    <name evidence="4" type="ORF">ES332_A12G126500v1</name>
</gene>
<dbReference type="PROSITE" id="PS51778">
    <property type="entry name" value="VAST"/>
    <property type="match status" value="1"/>
</dbReference>
<accession>A0A5D2MW18</accession>
<keyword evidence="5" id="KW-1185">Reference proteome</keyword>
<organism evidence="4 5">
    <name type="scientific">Gossypium tomentosum</name>
    <name type="common">Hawaiian cotton</name>
    <name type="synonym">Gossypium sandvicense</name>
    <dbReference type="NCBI Taxonomy" id="34277"/>
    <lineage>
        <taxon>Eukaryota</taxon>
        <taxon>Viridiplantae</taxon>
        <taxon>Streptophyta</taxon>
        <taxon>Embryophyta</taxon>
        <taxon>Tracheophyta</taxon>
        <taxon>Spermatophyta</taxon>
        <taxon>Magnoliopsida</taxon>
        <taxon>eudicotyledons</taxon>
        <taxon>Gunneridae</taxon>
        <taxon>Pentapetalae</taxon>
        <taxon>rosids</taxon>
        <taxon>malvids</taxon>
        <taxon>Malvales</taxon>
        <taxon>Malvaceae</taxon>
        <taxon>Malvoideae</taxon>
        <taxon>Gossypium</taxon>
    </lineage>
</organism>
<protein>
    <recommendedName>
        <fullName evidence="3">VASt domain-containing protein</fullName>
    </recommendedName>
</protein>
<dbReference type="InterPro" id="IPR031968">
    <property type="entry name" value="VASt"/>
</dbReference>
<evidence type="ECO:0000313" key="4">
    <source>
        <dbReference type="EMBL" id="TYH95721.1"/>
    </source>
</evidence>
<keyword evidence="2" id="KW-0472">Membrane</keyword>
<sequence length="140" mass="16176">METSEGAFSWKPENCDTPKVAECFTKVAETKFAIKVEEFFNLFLSDNAVNFVKSFHRRCGDKEFKCSSWCPHDKFGHVRDVSFQHPIKIYFGAKFDSCQEAQKFGIYRNSHLVIETSQGISDVPYGDYFRVEVQARPELP</sequence>
<proteinExistence type="predicted"/>
<comment type="subcellular location">
    <subcellularLocation>
        <location evidence="1">Membrane</location>
    </subcellularLocation>
</comment>
<evidence type="ECO:0000313" key="5">
    <source>
        <dbReference type="Proteomes" id="UP000322667"/>
    </source>
</evidence>